<sequence>MEDQQCIITNSYTSPVGELILGSWGDSLCLCDWRYRDMREAIDRRISNGLNAEFKEGDSEVIRATIYQLDAYFSKELHHFTIPLVLVGTDFQKLVWNELLTIPHGQTISYHELSRRLGDLGAIRAVASANGANAISLLVPCHRVIGSDGSLVGYAGGIRAKQKLLELEGMSEQLSMF</sequence>
<dbReference type="OrthoDB" id="9802228at2"/>
<keyword evidence="6" id="KW-0227">DNA damage</keyword>
<dbReference type="AlphaFoldDB" id="A0A6L3ZF48"/>
<dbReference type="EMBL" id="WBVQ01000003">
    <property type="protein sequence ID" value="KAB2815310.1"/>
    <property type="molecule type" value="Genomic_DNA"/>
</dbReference>
<dbReference type="InterPro" id="IPR036217">
    <property type="entry name" value="MethylDNA_cys_MeTrfase_DNAb"/>
</dbReference>
<keyword evidence="4 11" id="KW-0489">Methyltransferase</keyword>
<evidence type="ECO:0000256" key="1">
    <source>
        <dbReference type="ARBA" id="ARBA00001286"/>
    </source>
</evidence>
<evidence type="ECO:0000256" key="8">
    <source>
        <dbReference type="ARBA" id="ARBA00049348"/>
    </source>
</evidence>
<evidence type="ECO:0000256" key="2">
    <source>
        <dbReference type="ARBA" id="ARBA00008711"/>
    </source>
</evidence>
<keyword evidence="7" id="KW-0234">DNA repair</keyword>
<protein>
    <recommendedName>
        <fullName evidence="3">methylated-DNA--[protein]-cysteine S-methyltransferase</fullName>
        <ecNumber evidence="3">2.1.1.63</ecNumber>
    </recommendedName>
</protein>
<feature type="domain" description="Methylguanine DNA methyltransferase ribonuclease-like" evidence="10">
    <location>
        <begin position="10"/>
        <end position="84"/>
    </location>
</feature>
<feature type="domain" description="Methylated-DNA-[protein]-cysteine S-methyltransferase DNA binding" evidence="9">
    <location>
        <begin position="90"/>
        <end position="169"/>
    </location>
</feature>
<dbReference type="Pfam" id="PF02870">
    <property type="entry name" value="Methyltransf_1N"/>
    <property type="match status" value="1"/>
</dbReference>
<organism evidence="11 12">
    <name type="scientific">Phaeocystidibacter marisrubri</name>
    <dbReference type="NCBI Taxonomy" id="1577780"/>
    <lineage>
        <taxon>Bacteria</taxon>
        <taxon>Pseudomonadati</taxon>
        <taxon>Bacteroidota</taxon>
        <taxon>Flavobacteriia</taxon>
        <taxon>Flavobacteriales</taxon>
        <taxon>Phaeocystidibacteraceae</taxon>
        <taxon>Phaeocystidibacter</taxon>
    </lineage>
</organism>
<dbReference type="PROSITE" id="PS00374">
    <property type="entry name" value="MGMT"/>
    <property type="match status" value="1"/>
</dbReference>
<evidence type="ECO:0000256" key="7">
    <source>
        <dbReference type="ARBA" id="ARBA00023204"/>
    </source>
</evidence>
<dbReference type="NCBIfam" id="TIGR00589">
    <property type="entry name" value="ogt"/>
    <property type="match status" value="1"/>
</dbReference>
<evidence type="ECO:0000256" key="5">
    <source>
        <dbReference type="ARBA" id="ARBA00022679"/>
    </source>
</evidence>
<evidence type="ECO:0000259" key="10">
    <source>
        <dbReference type="Pfam" id="PF02870"/>
    </source>
</evidence>
<dbReference type="GO" id="GO:0032259">
    <property type="term" value="P:methylation"/>
    <property type="evidence" value="ECO:0007669"/>
    <property type="project" value="UniProtKB-KW"/>
</dbReference>
<evidence type="ECO:0000256" key="4">
    <source>
        <dbReference type="ARBA" id="ARBA00022603"/>
    </source>
</evidence>
<accession>A0A6L3ZF48</accession>
<dbReference type="InterPro" id="IPR014048">
    <property type="entry name" value="MethylDNA_cys_MeTrfase_DNA-bd"/>
</dbReference>
<keyword evidence="12" id="KW-1185">Reference proteome</keyword>
<dbReference type="GO" id="GO:0003908">
    <property type="term" value="F:methylated-DNA-[protein]-cysteine S-methyltransferase activity"/>
    <property type="evidence" value="ECO:0007669"/>
    <property type="project" value="UniProtKB-EC"/>
</dbReference>
<proteinExistence type="inferred from homology"/>
<comment type="catalytic activity">
    <reaction evidence="1">
        <text>a 4-O-methyl-thymidine in DNA + L-cysteinyl-[protein] = a thymidine in DNA + S-methyl-L-cysteinyl-[protein]</text>
        <dbReference type="Rhea" id="RHEA:53428"/>
        <dbReference type="Rhea" id="RHEA-COMP:10131"/>
        <dbReference type="Rhea" id="RHEA-COMP:10132"/>
        <dbReference type="Rhea" id="RHEA-COMP:13555"/>
        <dbReference type="Rhea" id="RHEA-COMP:13556"/>
        <dbReference type="ChEBI" id="CHEBI:29950"/>
        <dbReference type="ChEBI" id="CHEBI:82612"/>
        <dbReference type="ChEBI" id="CHEBI:137386"/>
        <dbReference type="ChEBI" id="CHEBI:137387"/>
        <dbReference type="EC" id="2.1.1.63"/>
    </reaction>
</comment>
<dbReference type="EC" id="2.1.1.63" evidence="3"/>
<dbReference type="Gene3D" id="1.10.10.10">
    <property type="entry name" value="Winged helix-like DNA-binding domain superfamily/Winged helix DNA-binding domain"/>
    <property type="match status" value="1"/>
</dbReference>
<dbReference type="InterPro" id="IPR008332">
    <property type="entry name" value="MethylG_MeTrfase_N"/>
</dbReference>
<comment type="catalytic activity">
    <reaction evidence="8">
        <text>a 6-O-methyl-2'-deoxyguanosine in DNA + L-cysteinyl-[protein] = S-methyl-L-cysteinyl-[protein] + a 2'-deoxyguanosine in DNA</text>
        <dbReference type="Rhea" id="RHEA:24000"/>
        <dbReference type="Rhea" id="RHEA-COMP:10131"/>
        <dbReference type="Rhea" id="RHEA-COMP:10132"/>
        <dbReference type="Rhea" id="RHEA-COMP:11367"/>
        <dbReference type="Rhea" id="RHEA-COMP:11368"/>
        <dbReference type="ChEBI" id="CHEBI:29950"/>
        <dbReference type="ChEBI" id="CHEBI:82612"/>
        <dbReference type="ChEBI" id="CHEBI:85445"/>
        <dbReference type="ChEBI" id="CHEBI:85448"/>
        <dbReference type="EC" id="2.1.1.63"/>
    </reaction>
</comment>
<name>A0A6L3ZF48_9FLAO</name>
<dbReference type="FunFam" id="1.10.10.10:FF:000214">
    <property type="entry name" value="Methylated-DNA--protein-cysteine methyltransferase"/>
    <property type="match status" value="1"/>
</dbReference>
<dbReference type="Proteomes" id="UP000484164">
    <property type="component" value="Unassembled WGS sequence"/>
</dbReference>
<keyword evidence="5 11" id="KW-0808">Transferase</keyword>
<dbReference type="GO" id="GO:0006281">
    <property type="term" value="P:DNA repair"/>
    <property type="evidence" value="ECO:0007669"/>
    <property type="project" value="UniProtKB-KW"/>
</dbReference>
<dbReference type="PANTHER" id="PTHR10815">
    <property type="entry name" value="METHYLATED-DNA--PROTEIN-CYSTEINE METHYLTRANSFERASE"/>
    <property type="match status" value="1"/>
</dbReference>
<gene>
    <name evidence="11" type="ORF">F8C82_13800</name>
</gene>
<dbReference type="InterPro" id="IPR036388">
    <property type="entry name" value="WH-like_DNA-bd_sf"/>
</dbReference>
<reference evidence="11 12" key="1">
    <citation type="submission" date="2019-10" db="EMBL/GenBank/DDBJ databases">
        <title>Genome sequence of Phaeocystidibacter marisrubri JCM30614 (type strain).</title>
        <authorList>
            <person name="Bowman J.P."/>
        </authorList>
    </citation>
    <scope>NUCLEOTIDE SEQUENCE [LARGE SCALE GENOMIC DNA]</scope>
    <source>
        <strain evidence="11 12">JCM 30614</strain>
    </source>
</reference>
<evidence type="ECO:0000259" key="9">
    <source>
        <dbReference type="Pfam" id="PF01035"/>
    </source>
</evidence>
<evidence type="ECO:0000256" key="6">
    <source>
        <dbReference type="ARBA" id="ARBA00022763"/>
    </source>
</evidence>
<evidence type="ECO:0000313" key="11">
    <source>
        <dbReference type="EMBL" id="KAB2815310.1"/>
    </source>
</evidence>
<dbReference type="Gene3D" id="3.30.160.70">
    <property type="entry name" value="Methylated DNA-protein cysteine methyltransferase domain"/>
    <property type="match status" value="1"/>
</dbReference>
<comment type="caution">
    <text evidence="11">The sequence shown here is derived from an EMBL/GenBank/DDBJ whole genome shotgun (WGS) entry which is preliminary data.</text>
</comment>
<dbReference type="SUPFAM" id="SSF53155">
    <property type="entry name" value="Methylated DNA-protein cysteine methyltransferase domain"/>
    <property type="match status" value="1"/>
</dbReference>
<dbReference type="CDD" id="cd06445">
    <property type="entry name" value="ATase"/>
    <property type="match status" value="1"/>
</dbReference>
<evidence type="ECO:0000256" key="3">
    <source>
        <dbReference type="ARBA" id="ARBA00011918"/>
    </source>
</evidence>
<comment type="similarity">
    <text evidence="2">Belongs to the MGMT family.</text>
</comment>
<dbReference type="PANTHER" id="PTHR10815:SF5">
    <property type="entry name" value="METHYLATED-DNA--PROTEIN-CYSTEINE METHYLTRANSFERASE"/>
    <property type="match status" value="1"/>
</dbReference>
<dbReference type="InterPro" id="IPR036631">
    <property type="entry name" value="MGMT_N_sf"/>
</dbReference>
<evidence type="ECO:0000313" key="12">
    <source>
        <dbReference type="Proteomes" id="UP000484164"/>
    </source>
</evidence>
<dbReference type="InterPro" id="IPR001497">
    <property type="entry name" value="MethylDNA_cys_MeTrfase_AS"/>
</dbReference>
<dbReference type="SUPFAM" id="SSF46767">
    <property type="entry name" value="Methylated DNA-protein cysteine methyltransferase, C-terminal domain"/>
    <property type="match status" value="1"/>
</dbReference>
<dbReference type="Pfam" id="PF01035">
    <property type="entry name" value="DNA_binding_1"/>
    <property type="match status" value="1"/>
</dbReference>